<gene>
    <name evidence="1" type="ORF">GCM10009544_62180</name>
</gene>
<organism evidence="1 2">
    <name type="scientific">Streptomyces stramineus</name>
    <dbReference type="NCBI Taxonomy" id="173861"/>
    <lineage>
        <taxon>Bacteria</taxon>
        <taxon>Bacillati</taxon>
        <taxon>Actinomycetota</taxon>
        <taxon>Actinomycetes</taxon>
        <taxon>Kitasatosporales</taxon>
        <taxon>Streptomycetaceae</taxon>
        <taxon>Streptomyces</taxon>
    </lineage>
</organism>
<sequence>MRGTDMERTQSTAGDTDPVLVAAARSGDLGALTAALADGADVHARDGDDWSALDWAAGRGDTAAVRPLLAAGAAPHAMGREARRPYEIALAAGRLESARELRAAEDALPGVPAPRRTWEPYCRAYPAAEFGRFPGWPANGGEEEMLYLHHDLTVTRSLWHGEDVVFDAVTPEWERFCRETLAFAVPDDFDLMP</sequence>
<name>A0ABP3L997_9ACTN</name>
<dbReference type="InterPro" id="IPR036770">
    <property type="entry name" value="Ankyrin_rpt-contain_sf"/>
</dbReference>
<dbReference type="SUPFAM" id="SSF48403">
    <property type="entry name" value="Ankyrin repeat"/>
    <property type="match status" value="1"/>
</dbReference>
<reference evidence="2" key="1">
    <citation type="journal article" date="2019" name="Int. J. Syst. Evol. Microbiol.">
        <title>The Global Catalogue of Microorganisms (GCM) 10K type strain sequencing project: providing services to taxonomists for standard genome sequencing and annotation.</title>
        <authorList>
            <consortium name="The Broad Institute Genomics Platform"/>
            <consortium name="The Broad Institute Genome Sequencing Center for Infectious Disease"/>
            <person name="Wu L."/>
            <person name="Ma J."/>
        </authorList>
    </citation>
    <scope>NUCLEOTIDE SEQUENCE [LARGE SCALE GENOMIC DNA]</scope>
    <source>
        <strain evidence="2">JCM 10649</strain>
    </source>
</reference>
<dbReference type="Proteomes" id="UP001499895">
    <property type="component" value="Unassembled WGS sequence"/>
</dbReference>
<evidence type="ECO:0000313" key="2">
    <source>
        <dbReference type="Proteomes" id="UP001499895"/>
    </source>
</evidence>
<evidence type="ECO:0008006" key="3">
    <source>
        <dbReference type="Google" id="ProtNLM"/>
    </source>
</evidence>
<dbReference type="Gene3D" id="1.25.40.20">
    <property type="entry name" value="Ankyrin repeat-containing domain"/>
    <property type="match status" value="1"/>
</dbReference>
<proteinExistence type="predicted"/>
<keyword evidence="2" id="KW-1185">Reference proteome</keyword>
<dbReference type="Pfam" id="PF13637">
    <property type="entry name" value="Ank_4"/>
    <property type="match status" value="1"/>
</dbReference>
<protein>
    <recommendedName>
        <fullName evidence="3">Ankyrin</fullName>
    </recommendedName>
</protein>
<evidence type="ECO:0000313" key="1">
    <source>
        <dbReference type="EMBL" id="GAA0493348.1"/>
    </source>
</evidence>
<dbReference type="EMBL" id="BAAAHB010000134">
    <property type="protein sequence ID" value="GAA0493348.1"/>
    <property type="molecule type" value="Genomic_DNA"/>
</dbReference>
<dbReference type="InterPro" id="IPR002110">
    <property type="entry name" value="Ankyrin_rpt"/>
</dbReference>
<comment type="caution">
    <text evidence="1">The sequence shown here is derived from an EMBL/GenBank/DDBJ whole genome shotgun (WGS) entry which is preliminary data.</text>
</comment>
<accession>A0ABP3L997</accession>